<evidence type="ECO:0000256" key="4">
    <source>
        <dbReference type="SAM" id="SignalP"/>
    </source>
</evidence>
<dbReference type="InterPro" id="IPR001124">
    <property type="entry name" value="Lipid-bd_serum_glycop_C"/>
</dbReference>
<evidence type="ECO:0000256" key="2">
    <source>
        <dbReference type="ARBA" id="ARBA00023157"/>
    </source>
</evidence>
<proteinExistence type="inferred from homology"/>
<accession>A0A8R1UGG6</accession>
<dbReference type="Proteomes" id="UP000005239">
    <property type="component" value="Unassembled WGS sequence"/>
</dbReference>
<evidence type="ECO:0000313" key="5">
    <source>
        <dbReference type="EnsemblMetazoa" id="PPA27362.1"/>
    </source>
</evidence>
<comment type="similarity">
    <text evidence="1">Belongs to the BPI/LBP/Plunc superfamily. BPI/LBP family.</text>
</comment>
<dbReference type="InterPro" id="IPR032942">
    <property type="entry name" value="BPI/LBP/Plunc"/>
</dbReference>
<dbReference type="SMART" id="SM00329">
    <property type="entry name" value="BPI2"/>
    <property type="match status" value="1"/>
</dbReference>
<dbReference type="SUPFAM" id="SSF55394">
    <property type="entry name" value="Bactericidal permeability-increasing protein, BPI"/>
    <property type="match status" value="2"/>
</dbReference>
<feature type="compositionally biased region" description="Basic and acidic residues" evidence="3">
    <location>
        <begin position="632"/>
        <end position="642"/>
    </location>
</feature>
<feature type="chain" id="PRO_5043904552" evidence="4">
    <location>
        <begin position="17"/>
        <end position="678"/>
    </location>
</feature>
<dbReference type="PANTHER" id="PTHR10504:SF136">
    <property type="entry name" value="NOSE RESISTANT TO FLUOXETINE PROTEIN 5"/>
    <property type="match status" value="1"/>
</dbReference>
<dbReference type="Gene3D" id="3.15.20.10">
    <property type="entry name" value="Bactericidal permeability-increasing protein, domain 2"/>
    <property type="match status" value="1"/>
</dbReference>
<protein>
    <submittedName>
        <fullName evidence="5">Uncharacterized protein</fullName>
    </submittedName>
</protein>
<keyword evidence="6" id="KW-1185">Reference proteome</keyword>
<dbReference type="AlphaFoldDB" id="A0A2A6CZ87"/>
<dbReference type="EnsemblMetazoa" id="PPA27362.1">
    <property type="protein sequence ID" value="PPA27362.1"/>
    <property type="gene ID" value="WBGene00116916"/>
</dbReference>
<keyword evidence="4" id="KW-0732">Signal</keyword>
<organism evidence="5 6">
    <name type="scientific">Pristionchus pacificus</name>
    <name type="common">Parasitic nematode worm</name>
    <dbReference type="NCBI Taxonomy" id="54126"/>
    <lineage>
        <taxon>Eukaryota</taxon>
        <taxon>Metazoa</taxon>
        <taxon>Ecdysozoa</taxon>
        <taxon>Nematoda</taxon>
        <taxon>Chromadorea</taxon>
        <taxon>Rhabditida</taxon>
        <taxon>Rhabditina</taxon>
        <taxon>Diplogasteromorpha</taxon>
        <taxon>Diplogasteroidea</taxon>
        <taxon>Neodiplogasteridae</taxon>
        <taxon>Pristionchus</taxon>
    </lineage>
</organism>
<dbReference type="Gene3D" id="3.15.10.10">
    <property type="entry name" value="Bactericidal permeability-increasing protein, domain 1"/>
    <property type="match status" value="1"/>
</dbReference>
<evidence type="ECO:0000256" key="1">
    <source>
        <dbReference type="ARBA" id="ARBA00007292"/>
    </source>
</evidence>
<evidence type="ECO:0000313" key="6">
    <source>
        <dbReference type="Proteomes" id="UP000005239"/>
    </source>
</evidence>
<name>A0A2A6CZ87_PRIPA</name>
<feature type="signal peptide" evidence="4">
    <location>
        <begin position="1"/>
        <end position="16"/>
    </location>
</feature>
<accession>A0A2A6CZ87</accession>
<dbReference type="PANTHER" id="PTHR10504">
    <property type="entry name" value="BACTERICIDAL PERMEABILITY-INCREASING BPI PROTEIN-RELATED"/>
    <property type="match status" value="1"/>
</dbReference>
<reference evidence="6" key="1">
    <citation type="journal article" date="2008" name="Nat. Genet.">
        <title>The Pristionchus pacificus genome provides a unique perspective on nematode lifestyle and parasitism.</title>
        <authorList>
            <person name="Dieterich C."/>
            <person name="Clifton S.W."/>
            <person name="Schuster L.N."/>
            <person name="Chinwalla A."/>
            <person name="Delehaunty K."/>
            <person name="Dinkelacker I."/>
            <person name="Fulton L."/>
            <person name="Fulton R."/>
            <person name="Godfrey J."/>
            <person name="Minx P."/>
            <person name="Mitreva M."/>
            <person name="Roeseler W."/>
            <person name="Tian H."/>
            <person name="Witte H."/>
            <person name="Yang S.P."/>
            <person name="Wilson R.K."/>
            <person name="Sommer R.J."/>
        </authorList>
    </citation>
    <scope>NUCLEOTIDE SEQUENCE [LARGE SCALE GENOMIC DNA]</scope>
    <source>
        <strain evidence="6">PS312</strain>
    </source>
</reference>
<gene>
    <name evidence="5" type="primary">WBGene00116916</name>
</gene>
<dbReference type="SMART" id="SM00328">
    <property type="entry name" value="BPI1"/>
    <property type="match status" value="1"/>
</dbReference>
<sequence length="678" mass="76925">MRTIILISLVIGVALMVPFQSKNTVNIGIAGRINQMTLDYIAEQTSEALHHLLENASLPTIEGSRLTFDYVRIYEFKRPIIDVHFVEDKGITVNVVIPRAFIMGQATFHFITDLYNDHFQLTIENKTVTIESDFSRDPKEDPVKINHCFISDNFVRAIFDGSITSWGPAHSRIESKINSEISDLICQTAVNELLLLVKQPLKDVPEVVSDFAHYLCTPEHEDVGTFIPSTPSPSPRPSLLSTLSTSLRSWGINLQMPYMPTFTHQHVTLGLNGGITYDGKLPRIEPPPSFTPNQLGDKMFGLLISDYVPNTAIVHILNKGQEVFEFDIARELIPSVICSIDKVICSDDIHVRGKFNSTRQSSVVINENGSVHVVLAGATTLVISNRKKDYEIKDATGYMNLILHSNVTNNQMFASIELPEARIKVRKLIEKDDQGVLSNNHFGIERMRWKPMPEMETKGFKLPDFCGLHLSNPSIEFVNRAVILQTDITYDTHLFIRKFKRFANSMMEAKNQRRLYQYFENYHLAMKIINEWNEELSPLSSPSSITSTSDESCDSSDVFPTGKRRISHCKPIVKKARVEEEVDYWKYSDEEAEKEYKRFSDRVDEAIKKNIIAHPSSPSYAGSLADFVYGDEERNEKEDLPVPKKSKVTRPKTVAPIKKTIRKPTPLMNKALKMAGRK</sequence>
<dbReference type="InterPro" id="IPR017943">
    <property type="entry name" value="Bactericidal_perm-incr_a/b_dom"/>
</dbReference>
<dbReference type="InterPro" id="IPR017942">
    <property type="entry name" value="Lipid-bd_serum_glycop_N"/>
</dbReference>
<feature type="region of interest" description="Disordered" evidence="3">
    <location>
        <begin position="632"/>
        <end position="651"/>
    </location>
</feature>
<dbReference type="OrthoDB" id="5776980at2759"/>
<evidence type="ECO:0000256" key="3">
    <source>
        <dbReference type="SAM" id="MobiDB-lite"/>
    </source>
</evidence>
<dbReference type="GO" id="GO:0005615">
    <property type="term" value="C:extracellular space"/>
    <property type="evidence" value="ECO:0000318"/>
    <property type="project" value="GO_Central"/>
</dbReference>
<keyword evidence="2" id="KW-1015">Disulfide bond</keyword>
<dbReference type="GO" id="GO:0008289">
    <property type="term" value="F:lipid binding"/>
    <property type="evidence" value="ECO:0007669"/>
    <property type="project" value="InterPro"/>
</dbReference>
<reference evidence="5" key="2">
    <citation type="submission" date="2022-06" db="UniProtKB">
        <authorList>
            <consortium name="EnsemblMetazoa"/>
        </authorList>
    </citation>
    <scope>IDENTIFICATION</scope>
    <source>
        <strain evidence="5">PS312</strain>
    </source>
</reference>